<proteinExistence type="predicted"/>
<organism evidence="1 2">
    <name type="scientific">Arcticibacter tournemirensis</name>
    <dbReference type="NCBI Taxonomy" id="699437"/>
    <lineage>
        <taxon>Bacteria</taxon>
        <taxon>Pseudomonadati</taxon>
        <taxon>Bacteroidota</taxon>
        <taxon>Sphingobacteriia</taxon>
        <taxon>Sphingobacteriales</taxon>
        <taxon>Sphingobacteriaceae</taxon>
        <taxon>Arcticibacter</taxon>
    </lineage>
</organism>
<evidence type="ECO:0008006" key="3">
    <source>
        <dbReference type="Google" id="ProtNLM"/>
    </source>
</evidence>
<evidence type="ECO:0000313" key="2">
    <source>
        <dbReference type="Proteomes" id="UP000290848"/>
    </source>
</evidence>
<name>A0A4Q0ME96_9SPHI</name>
<evidence type="ECO:0000313" key="1">
    <source>
        <dbReference type="EMBL" id="RXF71748.1"/>
    </source>
</evidence>
<dbReference type="Gene3D" id="2.20.110.10">
    <property type="entry name" value="Histone H3 K4-specific methyltransferase SET7/9 N-terminal domain"/>
    <property type="match status" value="1"/>
</dbReference>
<dbReference type="EMBL" id="RXOC01000002">
    <property type="protein sequence ID" value="RXF71748.1"/>
    <property type="molecule type" value="Genomic_DNA"/>
</dbReference>
<comment type="caution">
    <text evidence="1">The sequence shown here is derived from an EMBL/GenBank/DDBJ whole genome shotgun (WGS) entry which is preliminary data.</text>
</comment>
<dbReference type="RefSeq" id="WP_128767995.1">
    <property type="nucleotide sequence ID" value="NZ_RXOC01000002.1"/>
</dbReference>
<sequence length="370" mass="42034">MKIKVLLTGFIFFVLHSYSVSGQTDLKLFERTSDSLYTFYFDSQYYLVDKDCEFFAIKRLSNYSIELKAYDGAFTDFDTEGNTLLTGTYKEGKKDGTFKAFYPAGFLKWQAEFKAGWPTKTWYFYYPDGSPMSIIELINGRPYITNTWNTKGKPVIKNGSGKFELRDPQFGFNERGYDAIVYSGKVENGLPEGLWRISYEYPKGGSEVAAIEKFINGNLAEGTMFLDHYSTYTTSKVLFAPSEPYLNAELFVSKGCNIDEHDNYTLYLSGYLSQNFNSEWLSDTTDRTIEFTLMVDKNGASSRISLIKDLGNTIANKAFLQILNSVDYWIPSQKDGKIINDVLTVSADLTTESTGKILFTNAKIKRRDGT</sequence>
<protein>
    <recommendedName>
        <fullName evidence="3">MORN repeat variant</fullName>
    </recommendedName>
</protein>
<gene>
    <name evidence="1" type="ORF">EKH83_03410</name>
</gene>
<accession>A0A4Q0ME96</accession>
<dbReference type="Proteomes" id="UP000290848">
    <property type="component" value="Unassembled WGS sequence"/>
</dbReference>
<dbReference type="SUPFAM" id="SSF82185">
    <property type="entry name" value="Histone H3 K4-specific methyltransferase SET7/9 N-terminal domain"/>
    <property type="match status" value="1"/>
</dbReference>
<reference evidence="1 2" key="1">
    <citation type="submission" date="2018-12" db="EMBL/GenBank/DDBJ databases">
        <title>The Draft Genome Sequence of the Soil Bacterium Pedobacter tournemirensis R1.</title>
        <authorList>
            <person name="He J."/>
        </authorList>
    </citation>
    <scope>NUCLEOTIDE SEQUENCE [LARGE SCALE GENOMIC DNA]</scope>
    <source>
        <strain evidence="1 2">R1</strain>
    </source>
</reference>
<dbReference type="AlphaFoldDB" id="A0A4Q0ME96"/>